<evidence type="ECO:0000313" key="8">
    <source>
        <dbReference type="EMBL" id="OQM77144.1"/>
    </source>
</evidence>
<evidence type="ECO:0000256" key="1">
    <source>
        <dbReference type="ARBA" id="ARBA00001974"/>
    </source>
</evidence>
<evidence type="ECO:0000313" key="9">
    <source>
        <dbReference type="Proteomes" id="UP000191905"/>
    </source>
</evidence>
<organism evidence="8 9">
    <name type="scientific">Manganibacter manganicus</name>
    <dbReference type="NCBI Taxonomy" id="1873176"/>
    <lineage>
        <taxon>Bacteria</taxon>
        <taxon>Pseudomonadati</taxon>
        <taxon>Pseudomonadota</taxon>
        <taxon>Alphaproteobacteria</taxon>
        <taxon>Hyphomicrobiales</taxon>
        <taxon>Phyllobacteriaceae</taxon>
        <taxon>Manganibacter</taxon>
    </lineage>
</organism>
<dbReference type="Gene3D" id="3.50.50.60">
    <property type="entry name" value="FAD/NAD(P)-binding domain"/>
    <property type="match status" value="2"/>
</dbReference>
<keyword evidence="3" id="KW-0285">Flavoprotein</keyword>
<feature type="domain" description="Glucose-methanol-choline oxidoreductase C-terminal" evidence="7">
    <location>
        <begin position="396"/>
        <end position="519"/>
    </location>
</feature>
<evidence type="ECO:0000259" key="7">
    <source>
        <dbReference type="Pfam" id="PF05199"/>
    </source>
</evidence>
<evidence type="ECO:0000256" key="5">
    <source>
        <dbReference type="ARBA" id="ARBA00023002"/>
    </source>
</evidence>
<dbReference type="OrthoDB" id="9798604at2"/>
<dbReference type="EMBL" id="MDET01000002">
    <property type="protein sequence ID" value="OQM77144.1"/>
    <property type="molecule type" value="Genomic_DNA"/>
</dbReference>
<dbReference type="SUPFAM" id="SSF51905">
    <property type="entry name" value="FAD/NAD(P)-binding domain"/>
    <property type="match status" value="1"/>
</dbReference>
<evidence type="ECO:0000256" key="3">
    <source>
        <dbReference type="ARBA" id="ARBA00022630"/>
    </source>
</evidence>
<name>A0A1V8RVK7_9HYPH</name>
<comment type="cofactor">
    <cofactor evidence="1">
        <name>FAD</name>
        <dbReference type="ChEBI" id="CHEBI:57692"/>
    </cofactor>
</comment>
<feature type="domain" description="FAD dependent oxidoreductase" evidence="6">
    <location>
        <begin position="18"/>
        <end position="230"/>
    </location>
</feature>
<keyword evidence="4" id="KW-0274">FAD</keyword>
<dbReference type="Proteomes" id="UP000191905">
    <property type="component" value="Unassembled WGS sequence"/>
</dbReference>
<dbReference type="InterPro" id="IPR051473">
    <property type="entry name" value="P2Ox-like"/>
</dbReference>
<gene>
    <name evidence="8" type="ORF">BFN67_10160</name>
</gene>
<evidence type="ECO:0000259" key="6">
    <source>
        <dbReference type="Pfam" id="PF01266"/>
    </source>
</evidence>
<protein>
    <recommendedName>
        <fullName evidence="10">GMC family oxidoreductase</fullName>
    </recommendedName>
</protein>
<dbReference type="InterPro" id="IPR036188">
    <property type="entry name" value="FAD/NAD-bd_sf"/>
</dbReference>
<accession>A0A1V8RVK7</accession>
<keyword evidence="5" id="KW-0560">Oxidoreductase</keyword>
<dbReference type="PANTHER" id="PTHR42784">
    <property type="entry name" value="PYRANOSE 2-OXIDASE"/>
    <property type="match status" value="1"/>
</dbReference>
<dbReference type="InterPro" id="IPR006076">
    <property type="entry name" value="FAD-dep_OxRdtase"/>
</dbReference>
<dbReference type="PANTHER" id="PTHR42784:SF1">
    <property type="entry name" value="PYRANOSE 2-OXIDASE"/>
    <property type="match status" value="1"/>
</dbReference>
<comment type="caution">
    <text evidence="8">The sequence shown here is derived from an EMBL/GenBank/DDBJ whole genome shotgun (WGS) entry which is preliminary data.</text>
</comment>
<dbReference type="AlphaFoldDB" id="A0A1V8RVK7"/>
<dbReference type="Pfam" id="PF01266">
    <property type="entry name" value="DAO"/>
    <property type="match status" value="1"/>
</dbReference>
<keyword evidence="9" id="KW-1185">Reference proteome</keyword>
<comment type="similarity">
    <text evidence="2">Belongs to the GMC oxidoreductase family.</text>
</comment>
<evidence type="ECO:0000256" key="2">
    <source>
        <dbReference type="ARBA" id="ARBA00010790"/>
    </source>
</evidence>
<dbReference type="RefSeq" id="WP_158083460.1">
    <property type="nucleotide sequence ID" value="NZ_MDET01000002.1"/>
</dbReference>
<evidence type="ECO:0000256" key="4">
    <source>
        <dbReference type="ARBA" id="ARBA00022827"/>
    </source>
</evidence>
<dbReference type="GO" id="GO:0016614">
    <property type="term" value="F:oxidoreductase activity, acting on CH-OH group of donors"/>
    <property type="evidence" value="ECO:0007669"/>
    <property type="project" value="InterPro"/>
</dbReference>
<dbReference type="Pfam" id="PF05199">
    <property type="entry name" value="GMC_oxred_C"/>
    <property type="match status" value="1"/>
</dbReference>
<evidence type="ECO:0008006" key="10">
    <source>
        <dbReference type="Google" id="ProtNLM"/>
    </source>
</evidence>
<dbReference type="InterPro" id="IPR007867">
    <property type="entry name" value="GMC_OxRtase_C"/>
</dbReference>
<dbReference type="STRING" id="1873176.BFN67_10160"/>
<reference evidence="8 9" key="1">
    <citation type="journal article" date="2016" name="Int. J. Syst. Evol. Microbiol.">
        <title>Pseudaminobacter manganicus sp. nov., isolated from sludge of a manganese mine.</title>
        <authorList>
            <person name="Li J."/>
            <person name="Huang J."/>
            <person name="Liao S."/>
            <person name="Wang G."/>
        </authorList>
    </citation>
    <scope>NUCLEOTIDE SEQUENCE [LARGE SCALE GENOMIC DNA]</scope>
    <source>
        <strain evidence="8 9">JH-7</strain>
    </source>
</reference>
<sequence length="592" mass="66788">MFVDARKLPSGTSFDTEICIVGGGAAGITLALEFERCGIATCVLEGGQRDFTRTSQTLYKGENAGLPYNLRTSRTRQLGGSSNCWGGWIRQFLPIDFETRDWMPNSGWPLDYTEVASFYPRANRLVQVNDHDFDPQFWYDRLDHNQVKLLRLRGGSLETMVNKFSPPTHFGYAYERQLAEARAVKVLLNANVTEIATCDAAATVTGVHFDNGAQQRFFVRAKQTILAAGGIENARLMLLSNRVDHRGLGNRHDVVGRYFMEHPRVRIGRMVSPRDAAGFRFYDTSYTYHNPSLAVDGTSSSAYVGLVEKVQREEKLVQCRTYFRACWSGEDRDLTEDFHDVWDAVRWRLFDEIKPGMLASVAQRSPRLIASLLYRRLKLAARSTYFQVESIIEPVPDRESRVTLSALRDRFGLNQARLDWRIGDLEKKTLRRMMSLVKQEFEASDIGQIDLQQADEGRLPRIYGCDHHMGTTRMHTDPRLGVVDADCKVHGMHNLYIAGSSVFPTCGNDMPTLTIVALALRLADHVVAQRRLAAPTRNHNGHARAGEMDETRVSVPIAAFSPHAHNAAAGWDDAIPQSRVRHKTKARRDFPA</sequence>
<proteinExistence type="inferred from homology"/>